<feature type="region of interest" description="Disordered" evidence="1">
    <location>
        <begin position="240"/>
        <end position="389"/>
    </location>
</feature>
<reference evidence="2" key="1">
    <citation type="submission" date="2021-01" db="EMBL/GenBank/DDBJ databases">
        <title>Whole genome shotgun sequence of Planobispora rosea NBRC 15558.</title>
        <authorList>
            <person name="Komaki H."/>
            <person name="Tamura T."/>
        </authorList>
    </citation>
    <scope>NUCLEOTIDE SEQUENCE</scope>
    <source>
        <strain evidence="2">NBRC 15558</strain>
    </source>
</reference>
<evidence type="ECO:0000313" key="3">
    <source>
        <dbReference type="Proteomes" id="UP000655044"/>
    </source>
</evidence>
<proteinExistence type="predicted"/>
<sequence length="576" mass="60385">MSSRTGTGNTVLGPGQWAAWVSEHGAHLLDYAGYHLGADRAPGAVAAAVAACAARTVPEGISARAWLLAVLRRDCSTAPGHREGYVPGTGPGMPDALLIERAWRLVEPLGAEILRLMFRHGLTPDDLVHVLALPAEEIDGLATRTQDVIETLVSALDALAHGRGPCPDLPPLVEAAFPGEQRRQTPAERACARTNLLSHMARCPTCTRPINIRYTVPQMSAHPPIPLLTAEARQRLLDTLPPAASPSTASDLPVPGALPPEAGRTGPVPRRGTAPYAMTDSGPVKTSRPQTSRPQTPHPQTSHPQTPHAQTSHAQTSRPQISRAPASRPQPPPLPDALLSPRWARAGETSPAERANLDIPPTIPDSTVRFPGGSGTRAHDPERPRGESRLGKALVSAGERARATTVKIVIIAVAGTAGTLTGMNLLGPALGNEPGPSALPSSLPRAATAGEPSASLNASAPGGAGDRLAALLRVPAEVTLDEYGRGSVTLTATSEAELREPREPSEPRELRWRVSAPGLDVTPSTGVLNPGETTVLALRALRVRHWCGAPAPMTVPLTVHGPGNDSISTTVRWRTC</sequence>
<dbReference type="EMBL" id="BOOI01000001">
    <property type="protein sequence ID" value="GIH81776.1"/>
    <property type="molecule type" value="Genomic_DNA"/>
</dbReference>
<organism evidence="2 3">
    <name type="scientific">Planobispora rosea</name>
    <dbReference type="NCBI Taxonomy" id="35762"/>
    <lineage>
        <taxon>Bacteria</taxon>
        <taxon>Bacillati</taxon>
        <taxon>Actinomycetota</taxon>
        <taxon>Actinomycetes</taxon>
        <taxon>Streptosporangiales</taxon>
        <taxon>Streptosporangiaceae</taxon>
        <taxon>Planobispora</taxon>
    </lineage>
</organism>
<evidence type="ECO:0000313" key="2">
    <source>
        <dbReference type="EMBL" id="GIH81776.1"/>
    </source>
</evidence>
<feature type="compositionally biased region" description="Basic and acidic residues" evidence="1">
    <location>
        <begin position="377"/>
        <end position="389"/>
    </location>
</feature>
<keyword evidence="3" id="KW-1185">Reference proteome</keyword>
<evidence type="ECO:0008006" key="4">
    <source>
        <dbReference type="Google" id="ProtNLM"/>
    </source>
</evidence>
<feature type="compositionally biased region" description="Low complexity" evidence="1">
    <location>
        <begin position="294"/>
        <end position="311"/>
    </location>
</feature>
<accession>A0A8J3RRS9</accession>
<comment type="caution">
    <text evidence="2">The sequence shown here is derived from an EMBL/GenBank/DDBJ whole genome shotgun (WGS) entry which is preliminary data.</text>
</comment>
<gene>
    <name evidence="2" type="ORF">Pro02_01840</name>
</gene>
<protein>
    <recommendedName>
        <fullName evidence="4">Alanine-rich protein</fullName>
    </recommendedName>
</protein>
<name>A0A8J3RRS9_PLARO</name>
<feature type="region of interest" description="Disordered" evidence="1">
    <location>
        <begin position="436"/>
        <end position="461"/>
    </location>
</feature>
<dbReference type="Proteomes" id="UP000655044">
    <property type="component" value="Unassembled WGS sequence"/>
</dbReference>
<dbReference type="RefSeq" id="WP_189242557.1">
    <property type="nucleotide sequence ID" value="NZ_BMQP01000017.1"/>
</dbReference>
<dbReference type="AlphaFoldDB" id="A0A8J3RRS9"/>
<evidence type="ECO:0000256" key="1">
    <source>
        <dbReference type="SAM" id="MobiDB-lite"/>
    </source>
</evidence>